<keyword evidence="3" id="KW-1185">Reference proteome</keyword>
<proteinExistence type="predicted"/>
<protein>
    <recommendedName>
        <fullName evidence="4">F5/8 type C domain-containing protein</fullName>
    </recommendedName>
</protein>
<name>A0A934RD24_9BACT</name>
<feature type="signal peptide" evidence="1">
    <location>
        <begin position="1"/>
        <end position="17"/>
    </location>
</feature>
<sequence>MRLPCLVSAAASSLAAAAPQTIPEPSADRWMYPSNGTPGTRAQASTFSALPSSGGVEDRWGFFLIQFDTSSTIPAGLSPESYRIRSITLTATIGQDETFDYDPTPDPLTSYGTPSSIASTPDADIGRPVELHGAGFRNGFAAGTFLETSPYGVPERNAYPLGFSGDGTPRDVSWNVTDGFEPTPWATGTTSDVEPGDLVPIDTVFDFQIDTSLPGVTPYLQQALSEGALWLTISSLHPAIQEGGELAAWLTRDDALHQIFGGYAPSLTLEVDLRVPLTLSRSGTTNHLTWPTFDGFDAELQASPDLDSWTPIPHGDGSATETTAASKRFYRIQILPSTP</sequence>
<evidence type="ECO:0008006" key="4">
    <source>
        <dbReference type="Google" id="ProtNLM"/>
    </source>
</evidence>
<comment type="caution">
    <text evidence="2">The sequence shown here is derived from an EMBL/GenBank/DDBJ whole genome shotgun (WGS) entry which is preliminary data.</text>
</comment>
<gene>
    <name evidence="2" type="ORF">JIN81_07260</name>
</gene>
<accession>A0A934RD24</accession>
<evidence type="ECO:0000313" key="3">
    <source>
        <dbReference type="Proteomes" id="UP000658278"/>
    </source>
</evidence>
<organism evidence="2 3">
    <name type="scientific">Haloferula rosea</name>
    <dbReference type="NCBI Taxonomy" id="490093"/>
    <lineage>
        <taxon>Bacteria</taxon>
        <taxon>Pseudomonadati</taxon>
        <taxon>Verrucomicrobiota</taxon>
        <taxon>Verrucomicrobiia</taxon>
        <taxon>Verrucomicrobiales</taxon>
        <taxon>Verrucomicrobiaceae</taxon>
        <taxon>Haloferula</taxon>
    </lineage>
</organism>
<dbReference type="AlphaFoldDB" id="A0A934RD24"/>
<evidence type="ECO:0000313" key="2">
    <source>
        <dbReference type="EMBL" id="MBK1826811.1"/>
    </source>
</evidence>
<reference evidence="2" key="1">
    <citation type="submission" date="2021-01" db="EMBL/GenBank/DDBJ databases">
        <title>Modified the classification status of verrucomicrobia.</title>
        <authorList>
            <person name="Feng X."/>
        </authorList>
    </citation>
    <scope>NUCLEOTIDE SEQUENCE</scope>
    <source>
        <strain evidence="2">KCTC 22201</strain>
    </source>
</reference>
<dbReference type="RefSeq" id="WP_200278104.1">
    <property type="nucleotide sequence ID" value="NZ_JAENII010000004.1"/>
</dbReference>
<evidence type="ECO:0000256" key="1">
    <source>
        <dbReference type="SAM" id="SignalP"/>
    </source>
</evidence>
<dbReference type="Proteomes" id="UP000658278">
    <property type="component" value="Unassembled WGS sequence"/>
</dbReference>
<feature type="chain" id="PRO_5037066621" description="F5/8 type C domain-containing protein" evidence="1">
    <location>
        <begin position="18"/>
        <end position="339"/>
    </location>
</feature>
<keyword evidence="1" id="KW-0732">Signal</keyword>
<dbReference type="EMBL" id="JAENII010000004">
    <property type="protein sequence ID" value="MBK1826811.1"/>
    <property type="molecule type" value="Genomic_DNA"/>
</dbReference>